<proteinExistence type="predicted"/>
<dbReference type="EMBL" id="BPFH01000003">
    <property type="protein sequence ID" value="GIT95141.1"/>
    <property type="molecule type" value="Genomic_DNA"/>
</dbReference>
<dbReference type="Pfam" id="PF07883">
    <property type="entry name" value="Cupin_2"/>
    <property type="match status" value="1"/>
</dbReference>
<evidence type="ECO:0000313" key="2">
    <source>
        <dbReference type="EMBL" id="GIT95141.1"/>
    </source>
</evidence>
<feature type="domain" description="Cupin type-2" evidence="1">
    <location>
        <begin position="50"/>
        <end position="115"/>
    </location>
</feature>
<evidence type="ECO:0000259" key="1">
    <source>
        <dbReference type="Pfam" id="PF07883"/>
    </source>
</evidence>
<protein>
    <submittedName>
        <fullName evidence="2">Cupin</fullName>
    </submittedName>
</protein>
<dbReference type="Gene3D" id="2.60.120.10">
    <property type="entry name" value="Jelly Rolls"/>
    <property type="match status" value="1"/>
</dbReference>
<evidence type="ECO:0000313" key="3">
    <source>
        <dbReference type="Proteomes" id="UP000786693"/>
    </source>
</evidence>
<dbReference type="InterPro" id="IPR011051">
    <property type="entry name" value="RmlC_Cupin_sf"/>
</dbReference>
<dbReference type="RefSeq" id="WP_220748655.1">
    <property type="nucleotide sequence ID" value="NZ_BPFH01000003.1"/>
</dbReference>
<gene>
    <name evidence="2" type="ORF">JANAI62_17640</name>
</gene>
<dbReference type="SUPFAM" id="SSF51182">
    <property type="entry name" value="RmlC-like cupins"/>
    <property type="match status" value="1"/>
</dbReference>
<accession>A0ABQ4NL61</accession>
<reference evidence="2 3" key="1">
    <citation type="submission" date="2021-05" db="EMBL/GenBank/DDBJ databases">
        <title>Bacteria Genome sequencing.</title>
        <authorList>
            <person name="Takabe Y."/>
            <person name="Nakajima Y."/>
            <person name="Suzuki S."/>
            <person name="Shiozaki T."/>
        </authorList>
    </citation>
    <scope>NUCLEOTIDE SEQUENCE [LARGE SCALE GENOMIC DNA]</scope>
    <source>
        <strain evidence="2 3">AI_62</strain>
    </source>
</reference>
<dbReference type="InterPro" id="IPR014710">
    <property type="entry name" value="RmlC-like_jellyroll"/>
</dbReference>
<dbReference type="Proteomes" id="UP000786693">
    <property type="component" value="Unassembled WGS sequence"/>
</dbReference>
<sequence length="132" mass="14028">MTPQATGPALLIREADLIDSEWNDPKRGTVSFKMLVDAEHGPSDALVHGIATLAPGGVEKSHSHDIAETAYVLSGRGSVLLPGGAKPIEAGDTVFIPAGLTHGWAAEDSEMRFLFSFPVARLADVAYHWPEP</sequence>
<organism evidence="2 3">
    <name type="scientific">Jannaschia pagri</name>
    <dbReference type="NCBI Taxonomy" id="2829797"/>
    <lineage>
        <taxon>Bacteria</taxon>
        <taxon>Pseudomonadati</taxon>
        <taxon>Pseudomonadota</taxon>
        <taxon>Alphaproteobacteria</taxon>
        <taxon>Rhodobacterales</taxon>
        <taxon>Roseobacteraceae</taxon>
        <taxon>Jannaschia</taxon>
    </lineage>
</organism>
<keyword evidence="3" id="KW-1185">Reference proteome</keyword>
<dbReference type="InterPro" id="IPR013096">
    <property type="entry name" value="Cupin_2"/>
</dbReference>
<comment type="caution">
    <text evidence="2">The sequence shown here is derived from an EMBL/GenBank/DDBJ whole genome shotgun (WGS) entry which is preliminary data.</text>
</comment>
<name>A0ABQ4NL61_9RHOB</name>